<protein>
    <submittedName>
        <fullName evidence="2">Uncharacterized protein</fullName>
    </submittedName>
</protein>
<dbReference type="AlphaFoldDB" id="A0AAD0S463"/>
<feature type="transmembrane region" description="Helical" evidence="1">
    <location>
        <begin position="50"/>
        <end position="68"/>
    </location>
</feature>
<proteinExistence type="predicted"/>
<dbReference type="KEGG" id="pdj:D0907_20440"/>
<reference evidence="2 3" key="1">
    <citation type="submission" date="2018-08" db="EMBL/GenBank/DDBJ databases">
        <title>Draft genome sequence of Pseudoalteromonas donghaensis HJ51.</title>
        <authorList>
            <person name="Oh J."/>
            <person name="Roh D."/>
        </authorList>
    </citation>
    <scope>NUCLEOTIDE SEQUENCE [LARGE SCALE GENOMIC DNA]</scope>
    <source>
        <strain evidence="2 3">HJ51</strain>
        <plasmid evidence="2 3">unnamed2</plasmid>
    </source>
</reference>
<organism evidence="2 3">
    <name type="scientific">Pseudoalteromonas lipolytica</name>
    <dbReference type="NCBI Taxonomy" id="570156"/>
    <lineage>
        <taxon>Bacteria</taxon>
        <taxon>Pseudomonadati</taxon>
        <taxon>Pseudomonadota</taxon>
        <taxon>Gammaproteobacteria</taxon>
        <taxon>Alteromonadales</taxon>
        <taxon>Pseudoalteromonadaceae</taxon>
        <taxon>Pseudoalteromonas</taxon>
    </lineage>
</organism>
<evidence type="ECO:0000313" key="2">
    <source>
        <dbReference type="EMBL" id="AXV67700.1"/>
    </source>
</evidence>
<dbReference type="EMBL" id="CP032092">
    <property type="protein sequence ID" value="AXV67700.1"/>
    <property type="molecule type" value="Genomic_DNA"/>
</dbReference>
<dbReference type="Proteomes" id="UP000264605">
    <property type="component" value="Plasmid unnamed2"/>
</dbReference>
<name>A0AAD0S463_9GAMM</name>
<gene>
    <name evidence="2" type="ORF">D0907_20440</name>
</gene>
<keyword evidence="1" id="KW-1133">Transmembrane helix</keyword>
<sequence>MNQKKSISVSQLALYYSDRELFRKAKGGAFDKKQAKRGTREHDRAGKSSNLIRAVFLTIIGFICYLLFKFS</sequence>
<keyword evidence="1" id="KW-0812">Transmembrane</keyword>
<evidence type="ECO:0000256" key="1">
    <source>
        <dbReference type="SAM" id="Phobius"/>
    </source>
</evidence>
<geneLocation type="plasmid" evidence="2 3">
    <name>unnamed2</name>
</geneLocation>
<keyword evidence="1" id="KW-0472">Membrane</keyword>
<evidence type="ECO:0000313" key="3">
    <source>
        <dbReference type="Proteomes" id="UP000264605"/>
    </source>
</evidence>
<accession>A0AAD0S463</accession>
<keyword evidence="2" id="KW-0614">Plasmid</keyword>